<evidence type="ECO:0000256" key="5">
    <source>
        <dbReference type="ARBA" id="ARBA00022692"/>
    </source>
</evidence>
<dbReference type="PANTHER" id="PTHR35011:SF2">
    <property type="entry name" value="2,3-DIKETO-L-GULONATE TRAP TRANSPORTER SMALL PERMEASE PROTEIN YIAM"/>
    <property type="match status" value="1"/>
</dbReference>
<sequence>MPKRVFDRTLNGTGLLLISLISIVIGLQILSRWVFNPYFGFGLAWTTGLSQMLLVYVTFVGAALASRDREHVRIKFFFKYFPDRVTQVMGILQALLISIFLIILIIGCLQRAAAVAGQQYHVLPTYPLLNSAGLYWIAAVGSMLMLAYSFRDLYEAVTDFPEHLREQEDE</sequence>
<keyword evidence="6 8" id="KW-1133">Transmembrane helix</keyword>
<keyword evidence="5 8" id="KW-0812">Transmembrane</keyword>
<accession>A0A8J8KHU1</accession>
<proteinExistence type="predicted"/>
<evidence type="ECO:0000256" key="6">
    <source>
        <dbReference type="ARBA" id="ARBA00022989"/>
    </source>
</evidence>
<dbReference type="OrthoDB" id="286714at2157"/>
<feature type="transmembrane region" description="Helical" evidence="8">
    <location>
        <begin position="133"/>
        <end position="150"/>
    </location>
</feature>
<name>A0A8J8KHU1_9EURY</name>
<evidence type="ECO:0000259" key="9">
    <source>
        <dbReference type="Pfam" id="PF04290"/>
    </source>
</evidence>
<evidence type="ECO:0000256" key="4">
    <source>
        <dbReference type="ARBA" id="ARBA00022519"/>
    </source>
</evidence>
<dbReference type="Pfam" id="PF04290">
    <property type="entry name" value="DctQ"/>
    <property type="match status" value="1"/>
</dbReference>
<keyword evidence="4" id="KW-0997">Cell inner membrane</keyword>
<keyword evidence="3" id="KW-1003">Cell membrane</keyword>
<evidence type="ECO:0000256" key="8">
    <source>
        <dbReference type="SAM" id="Phobius"/>
    </source>
</evidence>
<evidence type="ECO:0000256" key="2">
    <source>
        <dbReference type="ARBA" id="ARBA00022448"/>
    </source>
</evidence>
<dbReference type="PANTHER" id="PTHR35011">
    <property type="entry name" value="2,3-DIKETO-L-GULONATE TRAP TRANSPORTER SMALL PERMEASE PROTEIN YIAM"/>
    <property type="match status" value="1"/>
</dbReference>
<comment type="subcellular location">
    <subcellularLocation>
        <location evidence="1">Cell inner membrane</location>
        <topology evidence="1">Multi-pass membrane protein</topology>
    </subcellularLocation>
</comment>
<feature type="transmembrane region" description="Helical" evidence="8">
    <location>
        <begin position="12"/>
        <end position="31"/>
    </location>
</feature>
<feature type="domain" description="Tripartite ATP-independent periplasmic transporters DctQ component" evidence="9">
    <location>
        <begin position="22"/>
        <end position="158"/>
    </location>
</feature>
<dbReference type="InterPro" id="IPR055348">
    <property type="entry name" value="DctQ"/>
</dbReference>
<evidence type="ECO:0000256" key="3">
    <source>
        <dbReference type="ARBA" id="ARBA00022475"/>
    </source>
</evidence>
<keyword evidence="2" id="KW-0813">Transport</keyword>
<organism evidence="10 11">
    <name type="scientific">Haloterrigena gelatinilytica</name>
    <dbReference type="NCBI Taxonomy" id="2741724"/>
    <lineage>
        <taxon>Archaea</taxon>
        <taxon>Methanobacteriati</taxon>
        <taxon>Methanobacteriota</taxon>
        <taxon>Stenosarchaea group</taxon>
        <taxon>Halobacteria</taxon>
        <taxon>Halobacteriales</taxon>
        <taxon>Natrialbaceae</taxon>
        <taxon>Haloterrigena</taxon>
    </lineage>
</organism>
<dbReference type="InterPro" id="IPR007387">
    <property type="entry name" value="TRAP_DctQ"/>
</dbReference>
<feature type="transmembrane region" description="Helical" evidence="8">
    <location>
        <begin position="86"/>
        <end position="113"/>
    </location>
</feature>
<evidence type="ECO:0000313" key="11">
    <source>
        <dbReference type="Proteomes" id="UP000728647"/>
    </source>
</evidence>
<reference evidence="10" key="1">
    <citation type="submission" date="2020-06" db="EMBL/GenBank/DDBJ databases">
        <title>Haloterrigena sp. nov., an extremely halophilic archaeon isolated from a saline sediment.</title>
        <authorList>
            <person name="Liu B.-B."/>
        </authorList>
    </citation>
    <scope>NUCLEOTIDE SEQUENCE</scope>
    <source>
        <strain evidence="10">SYSU A121-1</strain>
    </source>
</reference>
<evidence type="ECO:0000256" key="7">
    <source>
        <dbReference type="ARBA" id="ARBA00023136"/>
    </source>
</evidence>
<protein>
    <submittedName>
        <fullName evidence="10">TRAP transporter small permease subunit</fullName>
    </submittedName>
</protein>
<feature type="transmembrane region" description="Helical" evidence="8">
    <location>
        <begin position="43"/>
        <end position="65"/>
    </location>
</feature>
<dbReference type="GO" id="GO:0015740">
    <property type="term" value="P:C4-dicarboxylate transport"/>
    <property type="evidence" value="ECO:0007669"/>
    <property type="project" value="TreeGrafter"/>
</dbReference>
<dbReference type="RefSeq" id="WP_174703082.1">
    <property type="nucleotide sequence ID" value="NZ_JABURA010000002.1"/>
</dbReference>
<dbReference type="GO" id="GO:0005886">
    <property type="term" value="C:plasma membrane"/>
    <property type="evidence" value="ECO:0007669"/>
    <property type="project" value="UniProtKB-SubCell"/>
</dbReference>
<evidence type="ECO:0000256" key="1">
    <source>
        <dbReference type="ARBA" id="ARBA00004429"/>
    </source>
</evidence>
<dbReference type="AlphaFoldDB" id="A0A8J8KHU1"/>
<dbReference type="EMBL" id="JABURA010000002">
    <property type="protein sequence ID" value="NUB93417.1"/>
    <property type="molecule type" value="Genomic_DNA"/>
</dbReference>
<comment type="caution">
    <text evidence="10">The sequence shown here is derived from an EMBL/GenBank/DDBJ whole genome shotgun (WGS) entry which is preliminary data.</text>
</comment>
<dbReference type="Proteomes" id="UP000728647">
    <property type="component" value="Unassembled WGS sequence"/>
</dbReference>
<gene>
    <name evidence="10" type="ORF">HT576_20670</name>
</gene>
<keyword evidence="7 8" id="KW-0472">Membrane</keyword>
<dbReference type="GO" id="GO:0022857">
    <property type="term" value="F:transmembrane transporter activity"/>
    <property type="evidence" value="ECO:0007669"/>
    <property type="project" value="TreeGrafter"/>
</dbReference>
<evidence type="ECO:0000313" key="10">
    <source>
        <dbReference type="EMBL" id="NUB93417.1"/>
    </source>
</evidence>